<dbReference type="InterPro" id="IPR014031">
    <property type="entry name" value="Ketoacyl_synth_C"/>
</dbReference>
<dbReference type="GO" id="GO:0006633">
    <property type="term" value="P:fatty acid biosynthetic process"/>
    <property type="evidence" value="ECO:0007669"/>
    <property type="project" value="TreeGrafter"/>
</dbReference>
<dbReference type="EMBL" id="MVFC01000006">
    <property type="protein sequence ID" value="OON80911.1"/>
    <property type="molecule type" value="Genomic_DNA"/>
</dbReference>
<dbReference type="OrthoDB" id="416758at2"/>
<dbReference type="STRING" id="83656.B1H18_11125"/>
<accession>A0A1V4AC09</accession>
<keyword evidence="8" id="KW-1185">Reference proteome</keyword>
<protein>
    <submittedName>
        <fullName evidence="7">Ketosynthase chain-length factor</fullName>
    </submittedName>
</protein>
<feature type="compositionally biased region" description="Pro residues" evidence="5">
    <location>
        <begin position="404"/>
        <end position="414"/>
    </location>
</feature>
<dbReference type="GO" id="GO:0004315">
    <property type="term" value="F:3-oxoacyl-[acyl-carrier-protein] synthase activity"/>
    <property type="evidence" value="ECO:0007669"/>
    <property type="project" value="TreeGrafter"/>
</dbReference>
<name>A0A1V4AC09_9ACTN</name>
<evidence type="ECO:0000256" key="3">
    <source>
        <dbReference type="ARBA" id="ARBA00023315"/>
    </source>
</evidence>
<organism evidence="7 8">
    <name type="scientific">Streptomyces tsukubensis</name>
    <dbReference type="NCBI Taxonomy" id="83656"/>
    <lineage>
        <taxon>Bacteria</taxon>
        <taxon>Bacillati</taxon>
        <taxon>Actinomycetota</taxon>
        <taxon>Actinomycetes</taxon>
        <taxon>Kitasatosporales</taxon>
        <taxon>Streptomycetaceae</taxon>
        <taxon>Streptomyces</taxon>
    </lineage>
</organism>
<sequence length="423" mass="43666">MRSPALTGMGVLAPNGAGRQAYWDATLRGENGIGRITRFDPASYPARLAGQIGGFDASAELPNRLIPQTDEVTRLSLVAAGWALADAALDPAALPEYAMGVVTANTAGGFEFGQRELENLWSKGSGHVSAYQSFAWFYAVNTGQVSIRHGLRGPGSVVVADGAGGLDALAQARRMIRNGTPLVLGGAVDGSLCPWSWTAQLTGGRLSTLDDPADAYLPFDARACGHVLGEGGALLVVEDQDSARARGARVHGLLDGCASTFDPRPGTGRPPGLERAVRRALEDAAWDPADVDVVFADAAGSPGPDREEADALAAVFGPHGVPVTAPKTMTGRLAAGSGPLDVATALLSFADQVIPPTVHVREPVHAYRLDLVTAPRRVPLRRAMVLGRGHGGFNSVVAVSAPPEAGPVPSPPGTPAARTTRAA</sequence>
<comment type="similarity">
    <text evidence="1 4">Belongs to the thiolase-like superfamily. Beta-ketoacyl-ACP synthases family.</text>
</comment>
<dbReference type="CDD" id="cd00832">
    <property type="entry name" value="CLF"/>
    <property type="match status" value="1"/>
</dbReference>
<feature type="domain" description="Ketosynthase family 3 (KS3)" evidence="6">
    <location>
        <begin position="1"/>
        <end position="401"/>
    </location>
</feature>
<comment type="caution">
    <text evidence="7">The sequence shown here is derived from an EMBL/GenBank/DDBJ whole genome shotgun (WGS) entry which is preliminary data.</text>
</comment>
<evidence type="ECO:0000256" key="5">
    <source>
        <dbReference type="SAM" id="MobiDB-lite"/>
    </source>
</evidence>
<evidence type="ECO:0000313" key="7">
    <source>
        <dbReference type="EMBL" id="OON80911.1"/>
    </source>
</evidence>
<dbReference type="InterPro" id="IPR020841">
    <property type="entry name" value="PKS_Beta-ketoAc_synthase_dom"/>
</dbReference>
<dbReference type="SUPFAM" id="SSF53901">
    <property type="entry name" value="Thiolase-like"/>
    <property type="match status" value="2"/>
</dbReference>
<evidence type="ECO:0000256" key="2">
    <source>
        <dbReference type="ARBA" id="ARBA00022679"/>
    </source>
</evidence>
<keyword evidence="2 4" id="KW-0808">Transferase</keyword>
<dbReference type="Pfam" id="PF00109">
    <property type="entry name" value="ketoacyl-synt"/>
    <property type="match status" value="1"/>
</dbReference>
<dbReference type="Pfam" id="PF02801">
    <property type="entry name" value="Ketoacyl-synt_C"/>
    <property type="match status" value="1"/>
</dbReference>
<dbReference type="InterPro" id="IPR014030">
    <property type="entry name" value="Ketoacyl_synth_N"/>
</dbReference>
<dbReference type="AlphaFoldDB" id="A0A1V4AC09"/>
<evidence type="ECO:0000259" key="6">
    <source>
        <dbReference type="PROSITE" id="PS52004"/>
    </source>
</evidence>
<evidence type="ECO:0000256" key="4">
    <source>
        <dbReference type="RuleBase" id="RU003694"/>
    </source>
</evidence>
<proteinExistence type="inferred from homology"/>
<dbReference type="InterPro" id="IPR000794">
    <property type="entry name" value="Beta-ketoacyl_synthase"/>
</dbReference>
<dbReference type="PANTHER" id="PTHR11712:SF322">
    <property type="entry name" value="POLYKETIDE BETA-KETOACYL SYNTHASE 2-RELATED"/>
    <property type="match status" value="1"/>
</dbReference>
<dbReference type="RefSeq" id="WP_077967194.1">
    <property type="nucleotide sequence ID" value="NZ_CP045178.1"/>
</dbReference>
<dbReference type="InterPro" id="IPR016039">
    <property type="entry name" value="Thiolase-like"/>
</dbReference>
<dbReference type="SMART" id="SM00825">
    <property type="entry name" value="PKS_KS"/>
    <property type="match status" value="1"/>
</dbReference>
<dbReference type="Proteomes" id="UP000190539">
    <property type="component" value="Unassembled WGS sequence"/>
</dbReference>
<evidence type="ECO:0000313" key="8">
    <source>
        <dbReference type="Proteomes" id="UP000190539"/>
    </source>
</evidence>
<dbReference type="PANTHER" id="PTHR11712">
    <property type="entry name" value="POLYKETIDE SYNTHASE-RELATED"/>
    <property type="match status" value="1"/>
</dbReference>
<dbReference type="PROSITE" id="PS52004">
    <property type="entry name" value="KS3_2"/>
    <property type="match status" value="1"/>
</dbReference>
<gene>
    <name evidence="7" type="ORF">B1H18_11125</name>
</gene>
<evidence type="ECO:0000256" key="1">
    <source>
        <dbReference type="ARBA" id="ARBA00008467"/>
    </source>
</evidence>
<keyword evidence="3" id="KW-0012">Acyltransferase</keyword>
<dbReference type="Gene3D" id="3.40.47.10">
    <property type="match status" value="2"/>
</dbReference>
<reference evidence="7 8" key="1">
    <citation type="submission" date="2017-02" db="EMBL/GenBank/DDBJ databases">
        <title>Draft Genome Sequence of Streptomyces tsukubaensis F601, a Producer of the immunosuppressant tacrolimus FK506.</title>
        <authorList>
            <person name="Zong G."/>
            <person name="Zhong C."/>
            <person name="Fu J."/>
            <person name="Qin R."/>
            <person name="Cao G."/>
        </authorList>
    </citation>
    <scope>NUCLEOTIDE SEQUENCE [LARGE SCALE GENOMIC DNA]</scope>
    <source>
        <strain evidence="7 8">F601</strain>
    </source>
</reference>
<feature type="region of interest" description="Disordered" evidence="5">
    <location>
        <begin position="403"/>
        <end position="423"/>
    </location>
</feature>